<dbReference type="PANTHER" id="PTHR33751">
    <property type="entry name" value="CBB3-TYPE CYTOCHROME C OXIDASE SUBUNIT FIXP"/>
    <property type="match status" value="1"/>
</dbReference>
<gene>
    <name evidence="9" type="ORF">HELGO_WM10911</name>
</gene>
<evidence type="ECO:0000256" key="1">
    <source>
        <dbReference type="ARBA" id="ARBA00022448"/>
    </source>
</evidence>
<dbReference type="EMBL" id="CACVAY010000012">
    <property type="protein sequence ID" value="CAA6802395.1"/>
    <property type="molecule type" value="Genomic_DNA"/>
</dbReference>
<dbReference type="InterPro" id="IPR005180">
    <property type="entry name" value="DUF302"/>
</dbReference>
<keyword evidence="4" id="KW-0249">Electron transport</keyword>
<dbReference type="PANTHER" id="PTHR33751:SF9">
    <property type="entry name" value="CYTOCHROME C4"/>
    <property type="match status" value="1"/>
</dbReference>
<dbReference type="PROSITE" id="PS51007">
    <property type="entry name" value="CYTC"/>
    <property type="match status" value="2"/>
</dbReference>
<reference evidence="9" key="1">
    <citation type="submission" date="2020-01" db="EMBL/GenBank/DDBJ databases">
        <authorList>
            <person name="Meier V. D."/>
            <person name="Meier V D."/>
        </authorList>
    </citation>
    <scope>NUCLEOTIDE SEQUENCE</scope>
    <source>
        <strain evidence="9">HLG_WM_MAG_07</strain>
    </source>
</reference>
<dbReference type="GO" id="GO:0009055">
    <property type="term" value="F:electron transfer activity"/>
    <property type="evidence" value="ECO:0007669"/>
    <property type="project" value="InterPro"/>
</dbReference>
<feature type="chain" id="PRO_5028116202" description="Cytochrome c domain-containing protein" evidence="7">
    <location>
        <begin position="22"/>
        <end position="390"/>
    </location>
</feature>
<feature type="signal peptide" evidence="7">
    <location>
        <begin position="1"/>
        <end position="21"/>
    </location>
</feature>
<dbReference type="GO" id="GO:0020037">
    <property type="term" value="F:heme binding"/>
    <property type="evidence" value="ECO:0007669"/>
    <property type="project" value="InterPro"/>
</dbReference>
<dbReference type="Pfam" id="PF03625">
    <property type="entry name" value="DUF302"/>
    <property type="match status" value="1"/>
</dbReference>
<accession>A0A6S6SHH8</accession>
<proteinExistence type="predicted"/>
<dbReference type="AlphaFoldDB" id="A0A6S6SHH8"/>
<dbReference type="InterPro" id="IPR009056">
    <property type="entry name" value="Cyt_c-like_dom"/>
</dbReference>
<keyword evidence="5 6" id="KW-0408">Iron</keyword>
<evidence type="ECO:0000256" key="7">
    <source>
        <dbReference type="SAM" id="SignalP"/>
    </source>
</evidence>
<evidence type="ECO:0000256" key="3">
    <source>
        <dbReference type="ARBA" id="ARBA00022723"/>
    </source>
</evidence>
<protein>
    <recommendedName>
        <fullName evidence="8">Cytochrome c domain-containing protein</fullName>
    </recommendedName>
</protein>
<dbReference type="Gene3D" id="3.30.310.70">
    <property type="entry name" value="TT1751-like domain"/>
    <property type="match status" value="1"/>
</dbReference>
<dbReference type="GO" id="GO:0046872">
    <property type="term" value="F:metal ion binding"/>
    <property type="evidence" value="ECO:0007669"/>
    <property type="project" value="UniProtKB-KW"/>
</dbReference>
<feature type="domain" description="Cytochrome c" evidence="8">
    <location>
        <begin position="22"/>
        <end position="103"/>
    </location>
</feature>
<evidence type="ECO:0000256" key="4">
    <source>
        <dbReference type="ARBA" id="ARBA00022982"/>
    </source>
</evidence>
<keyword evidence="2 6" id="KW-0349">Heme</keyword>
<evidence type="ECO:0000256" key="5">
    <source>
        <dbReference type="ARBA" id="ARBA00023004"/>
    </source>
</evidence>
<dbReference type="SUPFAM" id="SSF103247">
    <property type="entry name" value="TT1751-like"/>
    <property type="match status" value="1"/>
</dbReference>
<evidence type="ECO:0000256" key="6">
    <source>
        <dbReference type="PROSITE-ProRule" id="PRU00433"/>
    </source>
</evidence>
<dbReference type="SUPFAM" id="SSF46626">
    <property type="entry name" value="Cytochrome c"/>
    <property type="match status" value="2"/>
</dbReference>
<dbReference type="InterPro" id="IPR035923">
    <property type="entry name" value="TT1751-like_sf"/>
</dbReference>
<evidence type="ECO:0000313" key="9">
    <source>
        <dbReference type="EMBL" id="CAA6802395.1"/>
    </source>
</evidence>
<dbReference type="Gene3D" id="1.10.760.10">
    <property type="entry name" value="Cytochrome c-like domain"/>
    <property type="match status" value="2"/>
</dbReference>
<sequence>MKKSLITLLLPFIMLPGISQAADLANGKSLNKNCALCHGTHGQGASGKLSPRLAGLPKEYLIKALEDYRSGKRQNYMMMKTAALDTISDKDIEDVSAYLSAIEIKKDPAFDIIQPTGDPEEGKDTFKGDCKSCHGRDGFGKPKKGAPPLAGQHHEYLFQSFKMFQSKLRHHDNDIEDETFDDLTDKDLTNITAYIATLDNKKFDTTGATKIKVPDVVAKRAVPAAPAPVIAAASANSAPAKAPVKKNPGLQVQDITQTVAQMQLEEGVTPEDAIQAMLSKATEINFKVVGQQHVSKELEARGVETPFLSIMQFCDPMDAREMIINNPIFASYMPCRISVVEDKDNKTWLMMLNLDMLINSELLDTKVVDTAIRVNSALLEIMVAGATGDF</sequence>
<evidence type="ECO:0000256" key="2">
    <source>
        <dbReference type="ARBA" id="ARBA00022617"/>
    </source>
</evidence>
<name>A0A6S6SHH8_9GAMM</name>
<dbReference type="CDD" id="cd14797">
    <property type="entry name" value="DUF302"/>
    <property type="match status" value="1"/>
</dbReference>
<evidence type="ECO:0000259" key="8">
    <source>
        <dbReference type="PROSITE" id="PS51007"/>
    </source>
</evidence>
<feature type="domain" description="Cytochrome c" evidence="8">
    <location>
        <begin position="117"/>
        <end position="199"/>
    </location>
</feature>
<dbReference type="InterPro" id="IPR036909">
    <property type="entry name" value="Cyt_c-like_dom_sf"/>
</dbReference>
<dbReference type="Pfam" id="PF00034">
    <property type="entry name" value="Cytochrom_C"/>
    <property type="match status" value="2"/>
</dbReference>
<keyword evidence="7" id="KW-0732">Signal</keyword>
<dbReference type="InterPro" id="IPR050597">
    <property type="entry name" value="Cytochrome_c_Oxidase_Subunit"/>
</dbReference>
<keyword evidence="3 6" id="KW-0479">Metal-binding</keyword>
<keyword evidence="1" id="KW-0813">Transport</keyword>
<organism evidence="9">
    <name type="scientific">uncultured Thiotrichaceae bacterium</name>
    <dbReference type="NCBI Taxonomy" id="298394"/>
    <lineage>
        <taxon>Bacteria</taxon>
        <taxon>Pseudomonadati</taxon>
        <taxon>Pseudomonadota</taxon>
        <taxon>Gammaproteobacteria</taxon>
        <taxon>Thiotrichales</taxon>
        <taxon>Thiotrichaceae</taxon>
        <taxon>environmental samples</taxon>
    </lineage>
</organism>